<keyword evidence="5 8" id="KW-1133">Transmembrane helix</keyword>
<feature type="transmembrane region" description="Helical" evidence="8">
    <location>
        <begin position="210"/>
        <end position="227"/>
    </location>
</feature>
<protein>
    <submittedName>
        <fullName evidence="9">Channel protein hemolysin III family subfamily YqfA</fullName>
    </submittedName>
</protein>
<dbReference type="GO" id="GO:0140911">
    <property type="term" value="F:pore-forming activity"/>
    <property type="evidence" value="ECO:0007669"/>
    <property type="project" value="InterPro"/>
</dbReference>
<feature type="transmembrane region" description="Helical" evidence="8">
    <location>
        <begin position="179"/>
        <end position="198"/>
    </location>
</feature>
<feature type="binding site" evidence="7">
    <location>
        <position position="209"/>
    </location>
    <ligand>
        <name>Zn(2+)</name>
        <dbReference type="ChEBI" id="CHEBI:29105"/>
    </ligand>
</feature>
<evidence type="ECO:0000256" key="4">
    <source>
        <dbReference type="ARBA" id="ARBA00022692"/>
    </source>
</evidence>
<keyword evidence="4 8" id="KW-0812">Transmembrane</keyword>
<comment type="subcellular location">
    <subcellularLocation>
        <location evidence="1">Cell membrane</location>
        <topology evidence="1">Multi-pass membrane protein</topology>
    </subcellularLocation>
</comment>
<feature type="transmembrane region" description="Helical" evidence="8">
    <location>
        <begin position="96"/>
        <end position="118"/>
    </location>
</feature>
<evidence type="ECO:0000313" key="9">
    <source>
        <dbReference type="EMBL" id="GGI84909.1"/>
    </source>
</evidence>
<dbReference type="EMBL" id="BMPZ01000006">
    <property type="protein sequence ID" value="GGI84909.1"/>
    <property type="molecule type" value="Genomic_DNA"/>
</dbReference>
<name>A0A917NAZ7_9GAMM</name>
<feature type="transmembrane region" description="Helical" evidence="8">
    <location>
        <begin position="29"/>
        <end position="50"/>
    </location>
</feature>
<keyword evidence="6 8" id="KW-0472">Membrane</keyword>
<dbReference type="PANTHER" id="PTHR20855">
    <property type="entry name" value="ADIPOR/PROGESTIN RECEPTOR-RELATED"/>
    <property type="match status" value="1"/>
</dbReference>
<keyword evidence="7" id="KW-0479">Metal-binding</keyword>
<dbReference type="InterPro" id="IPR005744">
    <property type="entry name" value="Hy-lIII"/>
</dbReference>
<sequence length="228" mass="25308">MHPSMNAQLAEKTEAPVYNTAKYSLKEELANTLTHALGTVMGVIGLIAMLTKGWPQLSSIQITGVTLYGASIILLFLCSTLYHGVQSPYLKKQLKVADHCAIFLLIAGTYTPLVLISLQHADVNWVLISIWLLALGGIIFKVFFTGRFQWLSLSLYLLMGWLCMFVVDDLVTSLNQLGFNLLLSGGLLYSLGIIFYVGKKIPYNHAIWHLFVLGGAFCHFFCIYLAVL</sequence>
<organism evidence="9 10">
    <name type="scientific">Shewanella gelidii</name>
    <dbReference type="NCBI Taxonomy" id="1642821"/>
    <lineage>
        <taxon>Bacteria</taxon>
        <taxon>Pseudomonadati</taxon>
        <taxon>Pseudomonadota</taxon>
        <taxon>Gammaproteobacteria</taxon>
        <taxon>Alteromonadales</taxon>
        <taxon>Shewanellaceae</taxon>
        <taxon>Shewanella</taxon>
    </lineage>
</organism>
<evidence type="ECO:0000256" key="8">
    <source>
        <dbReference type="SAM" id="Phobius"/>
    </source>
</evidence>
<dbReference type="AlphaFoldDB" id="A0A917NAZ7"/>
<evidence type="ECO:0000313" key="10">
    <source>
        <dbReference type="Proteomes" id="UP000613743"/>
    </source>
</evidence>
<dbReference type="NCBIfam" id="TIGR01065">
    <property type="entry name" value="hlyIII"/>
    <property type="match status" value="1"/>
</dbReference>
<proteinExistence type="inferred from homology"/>
<reference evidence="9" key="2">
    <citation type="submission" date="2020-09" db="EMBL/GenBank/DDBJ databases">
        <authorList>
            <person name="Sun Q."/>
            <person name="Ohkuma M."/>
        </authorList>
    </citation>
    <scope>NUCLEOTIDE SEQUENCE</scope>
    <source>
        <strain evidence="9">JCM 30804</strain>
    </source>
</reference>
<feature type="transmembrane region" description="Helical" evidence="8">
    <location>
        <begin position="150"/>
        <end position="167"/>
    </location>
</feature>
<feature type="transmembrane region" description="Helical" evidence="8">
    <location>
        <begin position="62"/>
        <end position="84"/>
    </location>
</feature>
<dbReference type="Proteomes" id="UP000613743">
    <property type="component" value="Unassembled WGS sequence"/>
</dbReference>
<comment type="caution">
    <text evidence="9">The sequence shown here is derived from an EMBL/GenBank/DDBJ whole genome shotgun (WGS) entry which is preliminary data.</text>
</comment>
<keyword evidence="3" id="KW-1003">Cell membrane</keyword>
<dbReference type="PANTHER" id="PTHR20855:SF3">
    <property type="entry name" value="LD03007P"/>
    <property type="match status" value="1"/>
</dbReference>
<comment type="similarity">
    <text evidence="2">Belongs to the UPF0073 (Hly-III) family.</text>
</comment>
<accession>A0A917NAZ7</accession>
<evidence type="ECO:0000256" key="2">
    <source>
        <dbReference type="ARBA" id="ARBA00008488"/>
    </source>
</evidence>
<evidence type="ECO:0000256" key="6">
    <source>
        <dbReference type="ARBA" id="ARBA00023136"/>
    </source>
</evidence>
<feature type="transmembrane region" description="Helical" evidence="8">
    <location>
        <begin position="124"/>
        <end position="143"/>
    </location>
</feature>
<gene>
    <name evidence="9" type="primary">yqfA</name>
    <name evidence="9" type="ORF">GCM10009332_22810</name>
</gene>
<dbReference type="GO" id="GO:0005886">
    <property type="term" value="C:plasma membrane"/>
    <property type="evidence" value="ECO:0007669"/>
    <property type="project" value="UniProtKB-SubCell"/>
</dbReference>
<evidence type="ECO:0000256" key="1">
    <source>
        <dbReference type="ARBA" id="ARBA00004651"/>
    </source>
</evidence>
<dbReference type="InterPro" id="IPR004254">
    <property type="entry name" value="AdipoR/HlyIII-related"/>
</dbReference>
<reference evidence="9" key="1">
    <citation type="journal article" date="2014" name="Int. J. Syst. Evol. Microbiol.">
        <title>Complete genome sequence of Corynebacterium casei LMG S-19264T (=DSM 44701T), isolated from a smear-ripened cheese.</title>
        <authorList>
            <consortium name="US DOE Joint Genome Institute (JGI-PGF)"/>
            <person name="Walter F."/>
            <person name="Albersmeier A."/>
            <person name="Kalinowski J."/>
            <person name="Ruckert C."/>
        </authorList>
    </citation>
    <scope>NUCLEOTIDE SEQUENCE</scope>
    <source>
        <strain evidence="9">JCM 30804</strain>
    </source>
</reference>
<feature type="binding site" evidence="7">
    <location>
        <position position="83"/>
    </location>
    <ligand>
        <name>Zn(2+)</name>
        <dbReference type="ChEBI" id="CHEBI:29105"/>
    </ligand>
</feature>
<evidence type="ECO:0000256" key="7">
    <source>
        <dbReference type="PIRSR" id="PIRSR604254-1"/>
    </source>
</evidence>
<dbReference type="Pfam" id="PF03006">
    <property type="entry name" value="HlyIII"/>
    <property type="match status" value="1"/>
</dbReference>
<evidence type="ECO:0000256" key="3">
    <source>
        <dbReference type="ARBA" id="ARBA00022475"/>
    </source>
</evidence>
<dbReference type="GO" id="GO:0046872">
    <property type="term" value="F:metal ion binding"/>
    <property type="evidence" value="ECO:0007669"/>
    <property type="project" value="UniProtKB-KW"/>
</dbReference>
<keyword evidence="7" id="KW-0862">Zinc</keyword>
<keyword evidence="10" id="KW-1185">Reference proteome</keyword>
<evidence type="ECO:0000256" key="5">
    <source>
        <dbReference type="ARBA" id="ARBA00022989"/>
    </source>
</evidence>
<feature type="binding site" evidence="7">
    <location>
        <position position="205"/>
    </location>
    <ligand>
        <name>Zn(2+)</name>
        <dbReference type="ChEBI" id="CHEBI:29105"/>
    </ligand>
</feature>